<dbReference type="InterPro" id="IPR013103">
    <property type="entry name" value="RVT_2"/>
</dbReference>
<comment type="caution">
    <text evidence="2">The sequence shown here is derived from an EMBL/GenBank/DDBJ whole genome shotgun (WGS) entry which is preliminary data.</text>
</comment>
<dbReference type="PANTHER" id="PTHR11439:SF502">
    <property type="entry name" value="SECRETED RXLR EFFECTOR PROTEIN 161-LIKE"/>
    <property type="match status" value="1"/>
</dbReference>
<proteinExistence type="predicted"/>
<dbReference type="PANTHER" id="PTHR11439">
    <property type="entry name" value="GAG-POL-RELATED RETROTRANSPOSON"/>
    <property type="match status" value="1"/>
</dbReference>
<evidence type="ECO:0000313" key="3">
    <source>
        <dbReference type="Proteomes" id="UP001151760"/>
    </source>
</evidence>
<sequence length="290" mass="32630">MIISLYVNDLLVIGSNYHLVKEFKKQMESEFYMSDMGLVSYFLSMKIKQLPNGVHISQRKYASDMLKKLKMFLCKPVSSPLVYKCKLSKDDGKKLVNPTRFRSIVGSLLYLTISRPDLAFAASFLSSCKLEGYADSDWAGSIDDSKSTSGYIFTLGSGVFCWNSKKQSVVTQSSAEAEYISVAGAVNHAIWIRKLLSDLDLTQEGPTAIFCDNKFAIAIAENPLQHGGTKHINVKYHAIREAEKNREVKLKYCTSETQLANMLTKSITGKKLNYFKAQLMKSNNNLKEEY</sequence>
<dbReference type="CDD" id="cd09272">
    <property type="entry name" value="RNase_HI_RT_Ty1"/>
    <property type="match status" value="1"/>
</dbReference>
<reference evidence="2" key="1">
    <citation type="journal article" date="2022" name="Int. J. Mol. Sci.">
        <title>Draft Genome of Tanacetum Coccineum: Genomic Comparison of Closely Related Tanacetum-Family Plants.</title>
        <authorList>
            <person name="Yamashiro T."/>
            <person name="Shiraishi A."/>
            <person name="Nakayama K."/>
            <person name="Satake H."/>
        </authorList>
    </citation>
    <scope>NUCLEOTIDE SEQUENCE</scope>
</reference>
<organism evidence="2 3">
    <name type="scientific">Tanacetum coccineum</name>
    <dbReference type="NCBI Taxonomy" id="301880"/>
    <lineage>
        <taxon>Eukaryota</taxon>
        <taxon>Viridiplantae</taxon>
        <taxon>Streptophyta</taxon>
        <taxon>Embryophyta</taxon>
        <taxon>Tracheophyta</taxon>
        <taxon>Spermatophyta</taxon>
        <taxon>Magnoliopsida</taxon>
        <taxon>eudicotyledons</taxon>
        <taxon>Gunneridae</taxon>
        <taxon>Pentapetalae</taxon>
        <taxon>asterids</taxon>
        <taxon>campanulids</taxon>
        <taxon>Asterales</taxon>
        <taxon>Asteraceae</taxon>
        <taxon>Asteroideae</taxon>
        <taxon>Anthemideae</taxon>
        <taxon>Anthemidinae</taxon>
        <taxon>Tanacetum</taxon>
    </lineage>
</organism>
<dbReference type="InterPro" id="IPR043502">
    <property type="entry name" value="DNA/RNA_pol_sf"/>
</dbReference>
<gene>
    <name evidence="2" type="ORF">Tco_1113221</name>
</gene>
<protein>
    <submittedName>
        <fullName evidence="2">Retrovirus-related pol polyprotein from transposon RE1</fullName>
    </submittedName>
</protein>
<dbReference type="Proteomes" id="UP001151760">
    <property type="component" value="Unassembled WGS sequence"/>
</dbReference>
<evidence type="ECO:0000313" key="2">
    <source>
        <dbReference type="EMBL" id="GJU02883.1"/>
    </source>
</evidence>
<reference evidence="2" key="2">
    <citation type="submission" date="2022-01" db="EMBL/GenBank/DDBJ databases">
        <authorList>
            <person name="Yamashiro T."/>
            <person name="Shiraishi A."/>
            <person name="Satake H."/>
            <person name="Nakayama K."/>
        </authorList>
    </citation>
    <scope>NUCLEOTIDE SEQUENCE</scope>
</reference>
<dbReference type="Pfam" id="PF07727">
    <property type="entry name" value="RVT_2"/>
    <property type="match status" value="1"/>
</dbReference>
<evidence type="ECO:0000259" key="1">
    <source>
        <dbReference type="Pfam" id="PF07727"/>
    </source>
</evidence>
<feature type="domain" description="Reverse transcriptase Ty1/copia-type" evidence="1">
    <location>
        <begin position="1"/>
        <end position="81"/>
    </location>
</feature>
<accession>A0ABQ5IUL2</accession>
<keyword evidence="3" id="KW-1185">Reference proteome</keyword>
<dbReference type="EMBL" id="BQNB010021100">
    <property type="protein sequence ID" value="GJU02883.1"/>
    <property type="molecule type" value="Genomic_DNA"/>
</dbReference>
<dbReference type="SUPFAM" id="SSF56672">
    <property type="entry name" value="DNA/RNA polymerases"/>
    <property type="match status" value="1"/>
</dbReference>
<name>A0ABQ5IUL2_9ASTR</name>